<comment type="caution">
    <text evidence="3">The sequence shown here is derived from an EMBL/GenBank/DDBJ whole genome shotgun (WGS) entry which is preliminary data.</text>
</comment>
<dbReference type="InterPro" id="IPR018392">
    <property type="entry name" value="LysM"/>
</dbReference>
<dbReference type="SMART" id="SM01095">
    <property type="entry name" value="Cpl-7"/>
    <property type="match status" value="3"/>
</dbReference>
<evidence type="ECO:0000259" key="2">
    <source>
        <dbReference type="PROSITE" id="PS51782"/>
    </source>
</evidence>
<evidence type="ECO:0000256" key="1">
    <source>
        <dbReference type="ARBA" id="ARBA00010646"/>
    </source>
</evidence>
<dbReference type="SUPFAM" id="SSF51445">
    <property type="entry name" value="(Trans)glycosidases"/>
    <property type="match status" value="1"/>
</dbReference>
<dbReference type="Gene3D" id="3.10.350.10">
    <property type="entry name" value="LysM domain"/>
    <property type="match status" value="1"/>
</dbReference>
<dbReference type="PROSITE" id="PS51782">
    <property type="entry name" value="LYSM"/>
    <property type="match status" value="1"/>
</dbReference>
<dbReference type="GeneID" id="98001954"/>
<feature type="domain" description="LysM" evidence="2">
    <location>
        <begin position="348"/>
        <end position="394"/>
    </location>
</feature>
<dbReference type="eggNOG" id="COG3757">
    <property type="taxonomic scope" value="Bacteria"/>
</dbReference>
<protein>
    <submittedName>
        <fullName evidence="3">Glycosyl hydrolase family 25</fullName>
    </submittedName>
</protein>
<dbReference type="InterPro" id="IPR002053">
    <property type="entry name" value="Glyco_hydro_25"/>
</dbReference>
<reference evidence="3 4" key="1">
    <citation type="submission" date="2008-10" db="EMBL/GenBank/DDBJ databases">
        <title>Draft genome sequence of Collinsella stercoris (DSM 13279).</title>
        <authorList>
            <person name="Sudarsanam P."/>
            <person name="Ley R."/>
            <person name="Guruge J."/>
            <person name="Turnbaugh P.J."/>
            <person name="Mahowald M."/>
            <person name="Liep D."/>
            <person name="Gordon J."/>
        </authorList>
    </citation>
    <scope>NUCLEOTIDE SEQUENCE [LARGE SCALE GENOMIC DNA]</scope>
    <source>
        <strain evidence="3 4">DSM 13279</strain>
    </source>
</reference>
<gene>
    <name evidence="3" type="ORF">COLSTE_01088</name>
</gene>
<dbReference type="HOGENOM" id="CLU_798558_0_0_11"/>
<accession>B6GAI8</accession>
<comment type="similarity">
    <text evidence="1">Belongs to the glycosyl hydrolase 25 family.</text>
</comment>
<evidence type="ECO:0000313" key="4">
    <source>
        <dbReference type="Proteomes" id="UP000003560"/>
    </source>
</evidence>
<dbReference type="PANTHER" id="PTHR34135:SF1">
    <property type="entry name" value="GLYCOSYL HYDROLASE FAMILY 25"/>
    <property type="match status" value="1"/>
</dbReference>
<reference evidence="3 4" key="2">
    <citation type="submission" date="2008-10" db="EMBL/GenBank/DDBJ databases">
        <authorList>
            <person name="Fulton L."/>
            <person name="Clifton S."/>
            <person name="Fulton B."/>
            <person name="Xu J."/>
            <person name="Minx P."/>
            <person name="Pepin K.H."/>
            <person name="Johnson M."/>
            <person name="Thiruvilangam P."/>
            <person name="Bhonagiri V."/>
            <person name="Nash W.E."/>
            <person name="Mardis E.R."/>
            <person name="Wilson R.K."/>
        </authorList>
    </citation>
    <scope>NUCLEOTIDE SEQUENCE [LARGE SCALE GENOMIC DNA]</scope>
    <source>
        <strain evidence="3 4">DSM 13279</strain>
    </source>
</reference>
<proteinExistence type="inferred from homology"/>
<dbReference type="Gene3D" id="3.20.20.80">
    <property type="entry name" value="Glycosidases"/>
    <property type="match status" value="1"/>
</dbReference>
<dbReference type="PANTHER" id="PTHR34135">
    <property type="entry name" value="LYSOZYME"/>
    <property type="match status" value="1"/>
</dbReference>
<dbReference type="Proteomes" id="UP000003560">
    <property type="component" value="Unassembled WGS sequence"/>
</dbReference>
<dbReference type="SMART" id="SM00257">
    <property type="entry name" value="LysM"/>
    <property type="match status" value="1"/>
</dbReference>
<dbReference type="AlphaFoldDB" id="B6GAI8"/>
<dbReference type="OrthoDB" id="3171425at2"/>
<dbReference type="InterPro" id="IPR036779">
    <property type="entry name" value="LysM_dom_sf"/>
</dbReference>
<evidence type="ECO:0000313" key="3">
    <source>
        <dbReference type="EMBL" id="EEA90700.1"/>
    </source>
</evidence>
<dbReference type="InterPro" id="IPR017853">
    <property type="entry name" value="GH"/>
</dbReference>
<dbReference type="Pfam" id="PF08230">
    <property type="entry name" value="CW_7"/>
    <property type="match status" value="3"/>
</dbReference>
<dbReference type="eggNOG" id="COG1388">
    <property type="taxonomic scope" value="Bacteria"/>
</dbReference>
<dbReference type="GO" id="GO:0016052">
    <property type="term" value="P:carbohydrate catabolic process"/>
    <property type="evidence" value="ECO:0007669"/>
    <property type="project" value="TreeGrafter"/>
</dbReference>
<dbReference type="InterPro" id="IPR013168">
    <property type="entry name" value="Cpl_7_lyso_C"/>
</dbReference>
<dbReference type="GO" id="GO:0016998">
    <property type="term" value="P:cell wall macromolecule catabolic process"/>
    <property type="evidence" value="ECO:0007669"/>
    <property type="project" value="InterPro"/>
</dbReference>
<sequence>MAGILPTIIDVSEHQGRIDWDAVKQNVHFAIIRVQDGTYHDVRLAENIAAVERLGIPYYCYGFYRNGGAVEAARLVSRAKAAGAKSCRGYVLDVEVGGQSVAGILSAGNTLAQSAGDNGVYIANHLYGQYASVASQPWVKWTWIPTYGVNDGAAHTPPRHYCDLWQFTSTGRVPGIGGNVDCNALNGKRDLASFTAGAKPVEPAPSGPADQSLPLHVLVGNTLAGMYGDGDARKANLGARYDEVQGAVNHVCSAKTSVLADEAQAGKWGNGDERKRALGTRYDEVQAEINRRAGLGGKSVDTVADEVIAGKWGKGQDRRNRLSAAGYDPDAVQAKVNAKLGVTASTARCYVVKSGDTLSGIAQKVGWGGNWAGLANKNGIANPSRIYPGQKIYY</sequence>
<dbReference type="GO" id="GO:0003796">
    <property type="term" value="F:lysozyme activity"/>
    <property type="evidence" value="ECO:0007669"/>
    <property type="project" value="InterPro"/>
</dbReference>
<dbReference type="GO" id="GO:0009253">
    <property type="term" value="P:peptidoglycan catabolic process"/>
    <property type="evidence" value="ECO:0007669"/>
    <property type="project" value="InterPro"/>
</dbReference>
<dbReference type="PROSITE" id="PS51904">
    <property type="entry name" value="GLYCOSYL_HYDROL_F25_2"/>
    <property type="match status" value="1"/>
</dbReference>
<dbReference type="SUPFAM" id="SSF54106">
    <property type="entry name" value="LysM domain"/>
    <property type="match status" value="1"/>
</dbReference>
<dbReference type="EMBL" id="ABXJ01000061">
    <property type="protein sequence ID" value="EEA90700.1"/>
    <property type="molecule type" value="Genomic_DNA"/>
</dbReference>
<organism evidence="3 4">
    <name type="scientific">Collinsella stercoris DSM 13279</name>
    <dbReference type="NCBI Taxonomy" id="445975"/>
    <lineage>
        <taxon>Bacteria</taxon>
        <taxon>Bacillati</taxon>
        <taxon>Actinomycetota</taxon>
        <taxon>Coriobacteriia</taxon>
        <taxon>Coriobacteriales</taxon>
        <taxon>Coriobacteriaceae</taxon>
        <taxon>Collinsella</taxon>
    </lineage>
</organism>
<dbReference type="Pfam" id="PF01476">
    <property type="entry name" value="LysM"/>
    <property type="match status" value="1"/>
</dbReference>
<keyword evidence="3" id="KW-0378">Hydrolase</keyword>
<dbReference type="Pfam" id="PF01183">
    <property type="entry name" value="Glyco_hydro_25"/>
    <property type="match status" value="1"/>
</dbReference>
<name>B6GAI8_9ACTN</name>
<dbReference type="CDD" id="cd00118">
    <property type="entry name" value="LysM"/>
    <property type="match status" value="1"/>
</dbReference>
<dbReference type="STRING" id="445975.COLSTE_01088"/>
<keyword evidence="4" id="KW-1185">Reference proteome</keyword>
<dbReference type="RefSeq" id="WP_006720741.1">
    <property type="nucleotide sequence ID" value="NZ_CP085935.1"/>
</dbReference>